<evidence type="ECO:0000313" key="3">
    <source>
        <dbReference type="Proteomes" id="UP000007148"/>
    </source>
</evidence>
<sequence>MSTKHAETASSLAEEHHTQPGKGELHASSVSTSGPPLYKEPVPASSTAGIIYGFGRPVIRMMPLPMPPPMADVIQLDPGSPPFYIVAHDWRQLWKFIYIQAAVRIETLAVDEEDKLPKATLQTVLHFLELPDGSRRVVLYMAIRSSNTPDESFSVDTSLVPPDFPHPDLGRPLLHTRETQVYTVPTRPFPMIPLLLPNFALYLSAAFDESCRAQDSRARLRMLVTGESSPIMPPARSMESVGWFQGLKASLRLRRKPVVKEEQGCILVTPYA</sequence>
<dbReference type="OrthoDB" id="3269480at2759"/>
<evidence type="ECO:0000256" key="1">
    <source>
        <dbReference type="SAM" id="MobiDB-lite"/>
    </source>
</evidence>
<dbReference type="EMBL" id="CAFZ01000074">
    <property type="protein sequence ID" value="CCA70169.1"/>
    <property type="molecule type" value="Genomic_DNA"/>
</dbReference>
<organism evidence="2 3">
    <name type="scientific">Serendipita indica (strain DSM 11827)</name>
    <name type="common">Root endophyte fungus</name>
    <name type="synonym">Piriformospora indica</name>
    <dbReference type="NCBI Taxonomy" id="1109443"/>
    <lineage>
        <taxon>Eukaryota</taxon>
        <taxon>Fungi</taxon>
        <taxon>Dikarya</taxon>
        <taxon>Basidiomycota</taxon>
        <taxon>Agaricomycotina</taxon>
        <taxon>Agaricomycetes</taxon>
        <taxon>Sebacinales</taxon>
        <taxon>Serendipitaceae</taxon>
        <taxon>Serendipita</taxon>
    </lineage>
</organism>
<dbReference type="AlphaFoldDB" id="G4TFT7"/>
<dbReference type="HOGENOM" id="CLU_1023478_0_0_1"/>
<accession>G4TFT7</accession>
<dbReference type="Proteomes" id="UP000007148">
    <property type="component" value="Unassembled WGS sequence"/>
</dbReference>
<proteinExistence type="predicted"/>
<dbReference type="STRING" id="1109443.G4TFT7"/>
<protein>
    <submittedName>
        <fullName evidence="2">Uncharacterized protein</fullName>
    </submittedName>
</protein>
<comment type="caution">
    <text evidence="2">The sequence shown here is derived from an EMBL/GenBank/DDBJ whole genome shotgun (WGS) entry which is preliminary data.</text>
</comment>
<gene>
    <name evidence="2" type="ORF">PIIN_04108</name>
</gene>
<dbReference type="InParanoid" id="G4TFT7"/>
<name>G4TFT7_SERID</name>
<reference evidence="2 3" key="1">
    <citation type="journal article" date="2011" name="PLoS Pathog.">
        <title>Endophytic Life Strategies Decoded by Genome and Transcriptome Analyses of the Mutualistic Root Symbiont Piriformospora indica.</title>
        <authorList>
            <person name="Zuccaro A."/>
            <person name="Lahrmann U."/>
            <person name="Guldener U."/>
            <person name="Langen G."/>
            <person name="Pfiffi S."/>
            <person name="Biedenkopf D."/>
            <person name="Wong P."/>
            <person name="Samans B."/>
            <person name="Grimm C."/>
            <person name="Basiewicz M."/>
            <person name="Murat C."/>
            <person name="Martin F."/>
            <person name="Kogel K.H."/>
        </authorList>
    </citation>
    <scope>NUCLEOTIDE SEQUENCE [LARGE SCALE GENOMIC DNA]</scope>
    <source>
        <strain evidence="2 3">DSM 11827</strain>
    </source>
</reference>
<feature type="compositionally biased region" description="Basic and acidic residues" evidence="1">
    <location>
        <begin position="1"/>
        <end position="18"/>
    </location>
</feature>
<evidence type="ECO:0000313" key="2">
    <source>
        <dbReference type="EMBL" id="CCA70169.1"/>
    </source>
</evidence>
<keyword evidence="3" id="KW-1185">Reference proteome</keyword>
<feature type="region of interest" description="Disordered" evidence="1">
    <location>
        <begin position="1"/>
        <end position="41"/>
    </location>
</feature>